<evidence type="ECO:0000256" key="8">
    <source>
        <dbReference type="HAMAP-Rule" id="MF_00360"/>
    </source>
</evidence>
<dbReference type="Pfam" id="PF01250">
    <property type="entry name" value="Ribosomal_S6"/>
    <property type="match status" value="1"/>
</dbReference>
<dbReference type="InterPro" id="IPR000529">
    <property type="entry name" value="Ribosomal_bS6"/>
</dbReference>
<sequence>MRHYEVVFLVHPDQSEQVPSMVERYAASVAAGNGTVHRSEDWGRRQLAYPINKIHKAHYVLMNIECGQEVLDELNSTFRYNDAVIRSMVIRRSEAITAESPIMKLENADKADKEARERRNAAKAKAEAEAAEKSEAAAAEAEAEATPETEVPEADKAKDVVAEEQPEAEGGE</sequence>
<keyword evidence="5 8" id="KW-0687">Ribonucleoprotein</keyword>
<dbReference type="Proteomes" id="UP000315889">
    <property type="component" value="Unassembled WGS sequence"/>
</dbReference>
<dbReference type="GO" id="GO:0006412">
    <property type="term" value="P:translation"/>
    <property type="evidence" value="ECO:0007669"/>
    <property type="project" value="UniProtKB-UniRule"/>
</dbReference>
<evidence type="ECO:0000256" key="9">
    <source>
        <dbReference type="SAM" id="MobiDB-lite"/>
    </source>
</evidence>
<organism evidence="10 11">
    <name type="scientific">SAR92 clade bacterium</name>
    <dbReference type="NCBI Taxonomy" id="2315479"/>
    <lineage>
        <taxon>Bacteria</taxon>
        <taxon>Pseudomonadati</taxon>
        <taxon>Pseudomonadota</taxon>
        <taxon>Gammaproteobacteria</taxon>
        <taxon>Cellvibrionales</taxon>
        <taxon>Porticoccaceae</taxon>
        <taxon>SAR92 clade</taxon>
    </lineage>
</organism>
<dbReference type="EMBL" id="SHBP01000001">
    <property type="protein sequence ID" value="RZO22810.1"/>
    <property type="molecule type" value="Genomic_DNA"/>
</dbReference>
<dbReference type="PANTHER" id="PTHR21011">
    <property type="entry name" value="MITOCHONDRIAL 28S RIBOSOMAL PROTEIN S6"/>
    <property type="match status" value="1"/>
</dbReference>
<dbReference type="InterPro" id="IPR020814">
    <property type="entry name" value="Ribosomal_S6_plastid/chlpt"/>
</dbReference>
<dbReference type="GO" id="GO:0003735">
    <property type="term" value="F:structural constituent of ribosome"/>
    <property type="evidence" value="ECO:0007669"/>
    <property type="project" value="InterPro"/>
</dbReference>
<dbReference type="Gene3D" id="3.30.70.60">
    <property type="match status" value="1"/>
</dbReference>
<dbReference type="InterPro" id="IPR035980">
    <property type="entry name" value="Ribosomal_bS6_sf"/>
</dbReference>
<evidence type="ECO:0000256" key="4">
    <source>
        <dbReference type="ARBA" id="ARBA00022980"/>
    </source>
</evidence>
<accession>A0A520MNM6</accession>
<feature type="compositionally biased region" description="Acidic residues" evidence="9">
    <location>
        <begin position="162"/>
        <end position="172"/>
    </location>
</feature>
<dbReference type="GO" id="GO:0022627">
    <property type="term" value="C:cytosolic small ribosomal subunit"/>
    <property type="evidence" value="ECO:0007669"/>
    <property type="project" value="TreeGrafter"/>
</dbReference>
<evidence type="ECO:0000256" key="2">
    <source>
        <dbReference type="ARBA" id="ARBA00022730"/>
    </source>
</evidence>
<evidence type="ECO:0000256" key="3">
    <source>
        <dbReference type="ARBA" id="ARBA00022884"/>
    </source>
</evidence>
<dbReference type="HAMAP" id="MF_00360">
    <property type="entry name" value="Ribosomal_bS6"/>
    <property type="match status" value="1"/>
</dbReference>
<keyword evidence="3 8" id="KW-0694">RNA-binding</keyword>
<evidence type="ECO:0000256" key="5">
    <source>
        <dbReference type="ARBA" id="ARBA00023274"/>
    </source>
</evidence>
<evidence type="ECO:0000256" key="7">
    <source>
        <dbReference type="ARBA" id="ARBA00035294"/>
    </source>
</evidence>
<keyword evidence="2 8" id="KW-0699">rRNA-binding</keyword>
<evidence type="ECO:0000256" key="6">
    <source>
        <dbReference type="ARBA" id="ARBA00035104"/>
    </source>
</evidence>
<evidence type="ECO:0000256" key="1">
    <source>
        <dbReference type="ARBA" id="ARBA00009512"/>
    </source>
</evidence>
<evidence type="ECO:0000313" key="10">
    <source>
        <dbReference type="EMBL" id="RZO22810.1"/>
    </source>
</evidence>
<feature type="compositionally biased region" description="Basic and acidic residues" evidence="9">
    <location>
        <begin position="106"/>
        <end position="135"/>
    </location>
</feature>
<feature type="region of interest" description="Disordered" evidence="9">
    <location>
        <begin position="104"/>
        <end position="172"/>
    </location>
</feature>
<dbReference type="CDD" id="cd00473">
    <property type="entry name" value="bS6"/>
    <property type="match status" value="1"/>
</dbReference>
<dbReference type="InterPro" id="IPR020815">
    <property type="entry name" value="Ribosomal_bS6_CS"/>
</dbReference>
<keyword evidence="4 8" id="KW-0689">Ribosomal protein</keyword>
<evidence type="ECO:0000313" key="11">
    <source>
        <dbReference type="Proteomes" id="UP000315889"/>
    </source>
</evidence>
<dbReference type="GO" id="GO:0070181">
    <property type="term" value="F:small ribosomal subunit rRNA binding"/>
    <property type="evidence" value="ECO:0007669"/>
    <property type="project" value="TreeGrafter"/>
</dbReference>
<comment type="similarity">
    <text evidence="1 8">Belongs to the bacterial ribosomal protein bS6 family.</text>
</comment>
<comment type="function">
    <text evidence="6 8">Binds together with bS18 to 16S ribosomal RNA.</text>
</comment>
<dbReference type="InterPro" id="IPR014717">
    <property type="entry name" value="Transl_elong_EF1B/ribsomal_bS6"/>
</dbReference>
<dbReference type="SUPFAM" id="SSF54995">
    <property type="entry name" value="Ribosomal protein S6"/>
    <property type="match status" value="1"/>
</dbReference>
<feature type="compositionally biased region" description="Acidic residues" evidence="9">
    <location>
        <begin position="141"/>
        <end position="152"/>
    </location>
</feature>
<dbReference type="PANTHER" id="PTHR21011:SF1">
    <property type="entry name" value="SMALL RIBOSOMAL SUBUNIT PROTEIN BS6M"/>
    <property type="match status" value="1"/>
</dbReference>
<proteinExistence type="inferred from homology"/>
<gene>
    <name evidence="8" type="primary">rpsF</name>
    <name evidence="10" type="ORF">EVB03_00130</name>
</gene>
<comment type="caution">
    <text evidence="10">The sequence shown here is derived from an EMBL/GenBank/DDBJ whole genome shotgun (WGS) entry which is preliminary data.</text>
</comment>
<name>A0A520MNM6_9GAMM</name>
<reference evidence="10 11" key="1">
    <citation type="submission" date="2019-02" db="EMBL/GenBank/DDBJ databases">
        <title>Prokaryotic population dynamics and viral predation in marine succession experiment using metagenomics: the confinement effect.</title>
        <authorList>
            <person name="Haro-Moreno J.M."/>
            <person name="Rodriguez-Valera F."/>
            <person name="Lopez-Perez M."/>
        </authorList>
    </citation>
    <scope>NUCLEOTIDE SEQUENCE [LARGE SCALE GENOMIC DNA]</scope>
    <source>
        <strain evidence="10">MED-G170</strain>
    </source>
</reference>
<dbReference type="PROSITE" id="PS01048">
    <property type="entry name" value="RIBOSOMAL_S6"/>
    <property type="match status" value="1"/>
</dbReference>
<dbReference type="NCBIfam" id="TIGR00166">
    <property type="entry name" value="S6"/>
    <property type="match status" value="1"/>
</dbReference>
<dbReference type="AlphaFoldDB" id="A0A520MNM6"/>
<protein>
    <recommendedName>
        <fullName evidence="7 8">Small ribosomal subunit protein bS6</fullName>
    </recommendedName>
</protein>